<feature type="region of interest" description="Disordered" evidence="1">
    <location>
        <begin position="15"/>
        <end position="43"/>
    </location>
</feature>
<comment type="caution">
    <text evidence="2">The sequence shown here is derived from an EMBL/GenBank/DDBJ whole genome shotgun (WGS) entry which is preliminary data.</text>
</comment>
<evidence type="ECO:0000256" key="1">
    <source>
        <dbReference type="SAM" id="MobiDB-lite"/>
    </source>
</evidence>
<proteinExistence type="predicted"/>
<name>A0A6L4WY01_9BIFI</name>
<dbReference type="GO" id="GO:0003677">
    <property type="term" value="F:DNA binding"/>
    <property type="evidence" value="ECO:0007669"/>
    <property type="project" value="UniProtKB-KW"/>
</dbReference>
<keyword evidence="2" id="KW-0238">DNA-binding</keyword>
<sequence>MVHDMGKVKVEYVSIEDSDRDAEEHPYTVPIPEDLTEDFEPSKPVTREQMIRWMTRHIEPYPGYAEEEGAWERAWQEVELAQLKADGEPVLEMDPVHLQMTETCTKIAEEDQTDSTATQGIDSENTADDINDEDENDYADGLGFNPFATLREIMDADGEGPIDPDSDLQ</sequence>
<protein>
    <submittedName>
        <fullName evidence="2">DNA-binding protein</fullName>
    </submittedName>
</protein>
<feature type="region of interest" description="Disordered" evidence="1">
    <location>
        <begin position="107"/>
        <end position="143"/>
    </location>
</feature>
<feature type="compositionally biased region" description="Acidic residues" evidence="1">
    <location>
        <begin position="125"/>
        <end position="138"/>
    </location>
</feature>
<evidence type="ECO:0000313" key="2">
    <source>
        <dbReference type="EMBL" id="KAB8287110.1"/>
    </source>
</evidence>
<accession>A0A6L4WY01</accession>
<evidence type="ECO:0000313" key="3">
    <source>
        <dbReference type="Proteomes" id="UP000482084"/>
    </source>
</evidence>
<dbReference type="EMBL" id="WBSM01000011">
    <property type="protein sequence ID" value="KAB8287110.1"/>
    <property type="molecule type" value="Genomic_DNA"/>
</dbReference>
<dbReference type="Proteomes" id="UP000482084">
    <property type="component" value="Unassembled WGS sequence"/>
</dbReference>
<reference evidence="2 3" key="1">
    <citation type="submission" date="2019-10" db="EMBL/GenBank/DDBJ databases">
        <title>Characterization of the phylogenetic diversity of two novel species belonging to the genus Bifidobacterium: Bifidobacterium cebidarum sp. nov. and Bifidobacterium leontopitheci sp. nov.</title>
        <authorList>
            <person name="Lugli G.A."/>
            <person name="Duranti S."/>
            <person name="Milani C."/>
            <person name="Turroni F."/>
            <person name="Ventura M."/>
        </authorList>
    </citation>
    <scope>NUCLEOTIDE SEQUENCE [LARGE SCALE GENOMIC DNA]</scope>
    <source>
        <strain evidence="2 3">DSM 100688</strain>
    </source>
</reference>
<organism evidence="2 3">
    <name type="scientific">Bifidobacterium ramosum</name>
    <dbReference type="NCBI Taxonomy" id="1798158"/>
    <lineage>
        <taxon>Bacteria</taxon>
        <taxon>Bacillati</taxon>
        <taxon>Actinomycetota</taxon>
        <taxon>Actinomycetes</taxon>
        <taxon>Bifidobacteriales</taxon>
        <taxon>Bifidobacteriaceae</taxon>
        <taxon>Bifidobacterium</taxon>
    </lineage>
</organism>
<dbReference type="AlphaFoldDB" id="A0A6L4WY01"/>
<gene>
    <name evidence="2" type="ORF">DSM100688_1885</name>
</gene>
<feature type="compositionally biased region" description="Polar residues" evidence="1">
    <location>
        <begin position="114"/>
        <end position="124"/>
    </location>
</feature>
<keyword evidence="3" id="KW-1185">Reference proteome</keyword>